<feature type="transmembrane region" description="Helical" evidence="3">
    <location>
        <begin position="45"/>
        <end position="67"/>
    </location>
</feature>
<keyword evidence="3" id="KW-0472">Membrane</keyword>
<dbReference type="PANTHER" id="PTHR33365:SF14">
    <property type="entry name" value="TAT PATHWAY SIGNAL SEQUENCE"/>
    <property type="match status" value="1"/>
</dbReference>
<evidence type="ECO:0000256" key="1">
    <source>
        <dbReference type="ARBA" id="ARBA00035112"/>
    </source>
</evidence>
<dbReference type="RefSeq" id="XP_016645700.1">
    <property type="nucleotide sequence ID" value="XM_016784584.1"/>
</dbReference>
<comment type="similarity">
    <text evidence="1">Belongs to the ustYa family.</text>
</comment>
<dbReference type="EMBL" id="JOWA01000055">
    <property type="protein sequence ID" value="KEZ45901.1"/>
    <property type="molecule type" value="Genomic_DNA"/>
</dbReference>
<name>A0A084GEY9_PSEDA</name>
<keyword evidence="5" id="KW-1185">Reference proteome</keyword>
<keyword evidence="3" id="KW-1133">Transmembrane helix</keyword>
<dbReference type="GO" id="GO:0043386">
    <property type="term" value="P:mycotoxin biosynthetic process"/>
    <property type="evidence" value="ECO:0007669"/>
    <property type="project" value="InterPro"/>
</dbReference>
<dbReference type="HOGENOM" id="CLU_042941_0_0_1"/>
<dbReference type="GeneID" id="27720350"/>
<dbReference type="KEGG" id="sapo:SAPIO_CDS1278"/>
<dbReference type="OMA" id="CSADVDI"/>
<evidence type="ECO:0000256" key="3">
    <source>
        <dbReference type="SAM" id="Phobius"/>
    </source>
</evidence>
<gene>
    <name evidence="4" type="ORF">SAPIO_CDS1278</name>
</gene>
<keyword evidence="3" id="KW-0812">Transmembrane</keyword>
<sequence length="313" mass="35330">MFSSKPNGYRPIQDDTTQDAKSDSDSGKRGSSARRCLHIAQHRPGISIAILALFLVANVILFAYSMVNLQNIQNSHETDAKSRYLHHELNLDLKKTSSYSLLLDLIDLKPSIKIINGALRDNTSLWRMAPSPEVDAAWDRISAEDLQIITVSSSDIVKSGKDPSHSVKAPSSWGFGNDAYIAQVEVFHQIHCLNELRKELFYDYYYHNAPRNELHISHKTHCIHILLQSLMCNPDVGIITHNWIYDEKYSDPKTRPFPDFSVAKKCRDFDSILRWLEEDGGVKKFSSKFPMEYPPGAFVLPGDGYSVAGGKAF</sequence>
<dbReference type="InterPro" id="IPR021765">
    <property type="entry name" value="UstYa-like"/>
</dbReference>
<dbReference type="OrthoDB" id="3687641at2759"/>
<evidence type="ECO:0000313" key="5">
    <source>
        <dbReference type="Proteomes" id="UP000028545"/>
    </source>
</evidence>
<reference evidence="4 5" key="1">
    <citation type="journal article" date="2014" name="Genome Announc.">
        <title>Draft genome sequence of the pathogenic fungus Scedosporium apiospermum.</title>
        <authorList>
            <person name="Vandeputte P."/>
            <person name="Ghamrawi S."/>
            <person name="Rechenmann M."/>
            <person name="Iltis A."/>
            <person name="Giraud S."/>
            <person name="Fleury M."/>
            <person name="Thornton C."/>
            <person name="Delhaes L."/>
            <person name="Meyer W."/>
            <person name="Papon N."/>
            <person name="Bouchara J.P."/>
        </authorList>
    </citation>
    <scope>NUCLEOTIDE SEQUENCE [LARGE SCALE GENOMIC DNA]</scope>
    <source>
        <strain evidence="4 5">IHEM 14462</strain>
    </source>
</reference>
<dbReference type="VEuPathDB" id="FungiDB:SAPIO_CDS1278"/>
<protein>
    <recommendedName>
        <fullName evidence="6">Tat pathway signal sequence</fullName>
    </recommendedName>
</protein>
<evidence type="ECO:0000313" key="4">
    <source>
        <dbReference type="EMBL" id="KEZ45901.1"/>
    </source>
</evidence>
<dbReference type="Proteomes" id="UP000028545">
    <property type="component" value="Unassembled WGS sequence"/>
</dbReference>
<feature type="compositionally biased region" description="Basic and acidic residues" evidence="2">
    <location>
        <begin position="18"/>
        <end position="28"/>
    </location>
</feature>
<dbReference type="PANTHER" id="PTHR33365">
    <property type="entry name" value="YALI0B05434P"/>
    <property type="match status" value="1"/>
</dbReference>
<proteinExistence type="inferred from homology"/>
<evidence type="ECO:0008006" key="6">
    <source>
        <dbReference type="Google" id="ProtNLM"/>
    </source>
</evidence>
<comment type="caution">
    <text evidence="4">The sequence shown here is derived from an EMBL/GenBank/DDBJ whole genome shotgun (WGS) entry which is preliminary data.</text>
</comment>
<accession>A0A084GEY9</accession>
<organism evidence="4 5">
    <name type="scientific">Pseudallescheria apiosperma</name>
    <name type="common">Scedosporium apiospermum</name>
    <dbReference type="NCBI Taxonomy" id="563466"/>
    <lineage>
        <taxon>Eukaryota</taxon>
        <taxon>Fungi</taxon>
        <taxon>Dikarya</taxon>
        <taxon>Ascomycota</taxon>
        <taxon>Pezizomycotina</taxon>
        <taxon>Sordariomycetes</taxon>
        <taxon>Hypocreomycetidae</taxon>
        <taxon>Microascales</taxon>
        <taxon>Microascaceae</taxon>
        <taxon>Scedosporium</taxon>
    </lineage>
</organism>
<dbReference type="AlphaFoldDB" id="A0A084GEY9"/>
<dbReference type="Pfam" id="PF11807">
    <property type="entry name" value="UstYa"/>
    <property type="match status" value="1"/>
</dbReference>
<evidence type="ECO:0000256" key="2">
    <source>
        <dbReference type="SAM" id="MobiDB-lite"/>
    </source>
</evidence>
<feature type="region of interest" description="Disordered" evidence="2">
    <location>
        <begin position="1"/>
        <end position="31"/>
    </location>
</feature>